<feature type="transmembrane region" description="Helical" evidence="5">
    <location>
        <begin position="104"/>
        <end position="123"/>
    </location>
</feature>
<reference evidence="7 8" key="1">
    <citation type="journal article" date="2011" name="Stand. Genomic Sci.">
        <title>Complete genome sequence of Parvibaculum lavamentivorans type strain (DS-1(T)).</title>
        <authorList>
            <person name="Schleheck D."/>
            <person name="Weiss M."/>
            <person name="Pitluck S."/>
            <person name="Bruce D."/>
            <person name="Land M.L."/>
            <person name="Han S."/>
            <person name="Saunders E."/>
            <person name="Tapia R."/>
            <person name="Detter C."/>
            <person name="Brettin T."/>
            <person name="Han J."/>
            <person name="Woyke T."/>
            <person name="Goodwin L."/>
            <person name="Pennacchio L."/>
            <person name="Nolan M."/>
            <person name="Cook A.M."/>
            <person name="Kjelleberg S."/>
            <person name="Thomas T."/>
        </authorList>
    </citation>
    <scope>NUCLEOTIDE SEQUENCE [LARGE SCALE GENOMIC DNA]</scope>
    <source>
        <strain evidence="8">DS-1 / DSM 13023 / NCIMB 13966</strain>
    </source>
</reference>
<evidence type="ECO:0000313" key="7">
    <source>
        <dbReference type="EMBL" id="ABS62024.1"/>
    </source>
</evidence>
<evidence type="ECO:0000313" key="8">
    <source>
        <dbReference type="Proteomes" id="UP000006377"/>
    </source>
</evidence>
<dbReference type="Proteomes" id="UP000006377">
    <property type="component" value="Chromosome"/>
</dbReference>
<dbReference type="eggNOG" id="COG0842">
    <property type="taxonomic scope" value="Bacteria"/>
</dbReference>
<keyword evidence="5" id="KW-0813">Transport</keyword>
<evidence type="ECO:0000256" key="2">
    <source>
        <dbReference type="ARBA" id="ARBA00022692"/>
    </source>
</evidence>
<feature type="domain" description="ABC transmembrane type-2" evidence="6">
    <location>
        <begin position="68"/>
        <end position="297"/>
    </location>
</feature>
<dbReference type="AlphaFoldDB" id="A7HQ41"/>
<feature type="transmembrane region" description="Helical" evidence="5">
    <location>
        <begin position="74"/>
        <end position="92"/>
    </location>
</feature>
<proteinExistence type="inferred from homology"/>
<dbReference type="GO" id="GO:0140359">
    <property type="term" value="F:ABC-type transporter activity"/>
    <property type="evidence" value="ECO:0007669"/>
    <property type="project" value="InterPro"/>
</dbReference>
<evidence type="ECO:0000259" key="6">
    <source>
        <dbReference type="PROSITE" id="PS51012"/>
    </source>
</evidence>
<name>A7HQ41_PARL1</name>
<dbReference type="PRINTS" id="PR00164">
    <property type="entry name" value="ABC2TRNSPORT"/>
</dbReference>
<dbReference type="Pfam" id="PF01061">
    <property type="entry name" value="ABC2_membrane"/>
    <property type="match status" value="1"/>
</dbReference>
<evidence type="ECO:0000256" key="3">
    <source>
        <dbReference type="ARBA" id="ARBA00022989"/>
    </source>
</evidence>
<comment type="subcellular location">
    <subcellularLocation>
        <location evidence="5">Cell inner membrane</location>
        <topology evidence="5">Multi-pass membrane protein</topology>
    </subcellularLocation>
    <subcellularLocation>
        <location evidence="1">Membrane</location>
        <topology evidence="1">Multi-pass membrane protein</topology>
    </subcellularLocation>
</comment>
<keyword evidence="5" id="KW-1003">Cell membrane</keyword>
<keyword evidence="3 5" id="KW-1133">Transmembrane helix</keyword>
<dbReference type="PROSITE" id="PS51012">
    <property type="entry name" value="ABC_TM2"/>
    <property type="match status" value="1"/>
</dbReference>
<dbReference type="InterPro" id="IPR047817">
    <property type="entry name" value="ABC2_TM_bact-type"/>
</dbReference>
<dbReference type="InterPro" id="IPR052522">
    <property type="entry name" value="ABC-2_transport_permease"/>
</dbReference>
<dbReference type="EMBL" id="CP000774">
    <property type="protein sequence ID" value="ABS62024.1"/>
    <property type="molecule type" value="Genomic_DNA"/>
</dbReference>
<gene>
    <name evidence="7" type="ordered locus">Plav_0401</name>
</gene>
<dbReference type="InterPro" id="IPR013525">
    <property type="entry name" value="ABC2_TM"/>
</dbReference>
<keyword evidence="2 5" id="KW-0812">Transmembrane</keyword>
<dbReference type="PANTHER" id="PTHR43332:SF1">
    <property type="entry name" value="TRANSPORT PERMEASE PROTEIN"/>
    <property type="match status" value="1"/>
</dbReference>
<evidence type="ECO:0000256" key="1">
    <source>
        <dbReference type="ARBA" id="ARBA00004141"/>
    </source>
</evidence>
<keyword evidence="4 5" id="KW-0472">Membrane</keyword>
<dbReference type="InterPro" id="IPR000412">
    <property type="entry name" value="ABC_2_transport"/>
</dbReference>
<evidence type="ECO:0000256" key="4">
    <source>
        <dbReference type="ARBA" id="ARBA00023136"/>
    </source>
</evidence>
<accession>A7HQ41</accession>
<comment type="similarity">
    <text evidence="5">Belongs to the ABC-2 integral membrane protein family.</text>
</comment>
<feature type="transmembrane region" description="Helical" evidence="5">
    <location>
        <begin position="218"/>
        <end position="237"/>
    </location>
</feature>
<dbReference type="KEGG" id="pla:Plav_0401"/>
<keyword evidence="8" id="KW-1185">Reference proteome</keyword>
<feature type="transmembrane region" description="Helical" evidence="5">
    <location>
        <begin position="184"/>
        <end position="206"/>
    </location>
</feature>
<feature type="transmembrane region" description="Helical" evidence="5">
    <location>
        <begin position="153"/>
        <end position="178"/>
    </location>
</feature>
<dbReference type="PANTHER" id="PTHR43332">
    <property type="entry name" value="INNER MEMBRANE TRANSPORT PERMEASE YADH-RELATED"/>
    <property type="match status" value="1"/>
</dbReference>
<dbReference type="HOGENOM" id="CLU_039483_3_0_5"/>
<evidence type="ECO:0000256" key="5">
    <source>
        <dbReference type="RuleBase" id="RU361157"/>
    </source>
</evidence>
<feature type="transmembrane region" description="Helical" evidence="5">
    <location>
        <begin position="272"/>
        <end position="294"/>
    </location>
</feature>
<sequence length="302" mass="32727">MGGRAGSGSPPSRIARQAALAYASAPEASEEEAMSLTPYPEEGARRFGAVNWLGVWTLYLKEVRRFWKVMTQTIAAPVITTLLYLAIFALAIGKFRPDVHGVPFIEFLAPGLVMMTMIQNAFANTSSSILISKIQGNIVDVLMPPLSPGELNFGIAMAGVTRGLLCGAVTTIAMLPFVHMGIEHAWAIIFYAVGASLMLSLLGMLGGIWSEKFDHLQAVTNFVILPLTFLSGTFYSVTQLPDLAHEVTKWNPVFYLIDGFRYGVTGHADGSLATGVALVLGINLALWVICHMLFRTGYRLKA</sequence>
<protein>
    <recommendedName>
        <fullName evidence="5">Transport permease protein</fullName>
    </recommendedName>
</protein>
<organism evidence="7 8">
    <name type="scientific">Parvibaculum lavamentivorans (strain DS-1 / DSM 13023 / NCIMB 13966)</name>
    <dbReference type="NCBI Taxonomy" id="402881"/>
    <lineage>
        <taxon>Bacteria</taxon>
        <taxon>Pseudomonadati</taxon>
        <taxon>Pseudomonadota</taxon>
        <taxon>Alphaproteobacteria</taxon>
        <taxon>Hyphomicrobiales</taxon>
        <taxon>Parvibaculaceae</taxon>
        <taxon>Parvibaculum</taxon>
    </lineage>
</organism>
<dbReference type="GO" id="GO:0043190">
    <property type="term" value="C:ATP-binding cassette (ABC) transporter complex"/>
    <property type="evidence" value="ECO:0007669"/>
    <property type="project" value="InterPro"/>
</dbReference>
<dbReference type="STRING" id="402881.Plav_0401"/>